<dbReference type="GO" id="GO:0003700">
    <property type="term" value="F:DNA-binding transcription factor activity"/>
    <property type="evidence" value="ECO:0007669"/>
    <property type="project" value="InterPro"/>
</dbReference>
<dbReference type="SUPFAM" id="SSF89447">
    <property type="entry name" value="AbrB/MazE/MraZ-like"/>
    <property type="match status" value="1"/>
</dbReference>
<sequence length="88" mass="9386">MGLESKITTKGQTTIPAQVRDYLKLGAGDRIGYELVDGKVLLVAKNRSALDFAGALHAPGREPVSIEAMNAAIGESAGERFGRSRDRD</sequence>
<evidence type="ECO:0000256" key="1">
    <source>
        <dbReference type="PROSITE-ProRule" id="PRU01076"/>
    </source>
</evidence>
<comment type="caution">
    <text evidence="3">The sequence shown here is derived from an EMBL/GenBank/DDBJ whole genome shotgun (WGS) entry which is preliminary data.</text>
</comment>
<dbReference type="GO" id="GO:0097351">
    <property type="term" value="F:toxin sequestering activity"/>
    <property type="evidence" value="ECO:0007669"/>
    <property type="project" value="InterPro"/>
</dbReference>
<dbReference type="OrthoDB" id="9809003at2"/>
<dbReference type="GO" id="GO:0001558">
    <property type="term" value="P:regulation of cell growth"/>
    <property type="evidence" value="ECO:0007669"/>
    <property type="project" value="InterPro"/>
</dbReference>
<protein>
    <submittedName>
        <fullName evidence="3">Regulator</fullName>
    </submittedName>
</protein>
<dbReference type="Proteomes" id="UP000094795">
    <property type="component" value="Unassembled WGS sequence"/>
</dbReference>
<evidence type="ECO:0000313" key="4">
    <source>
        <dbReference type="Proteomes" id="UP000094795"/>
    </source>
</evidence>
<evidence type="ECO:0000313" key="3">
    <source>
        <dbReference type="EMBL" id="OCW59308.1"/>
    </source>
</evidence>
<dbReference type="RefSeq" id="WP_066173765.1">
    <property type="nucleotide sequence ID" value="NZ_LQZT01000001.1"/>
</dbReference>
<dbReference type="Gene3D" id="2.10.260.10">
    <property type="match status" value="1"/>
</dbReference>
<dbReference type="GO" id="GO:0003677">
    <property type="term" value="F:DNA binding"/>
    <property type="evidence" value="ECO:0007669"/>
    <property type="project" value="UniProtKB-UniRule"/>
</dbReference>
<reference evidence="3 4" key="1">
    <citation type="submission" date="2015-12" db="EMBL/GenBank/DDBJ databases">
        <authorList>
            <person name="Shamseldin A."/>
            <person name="Moawad H."/>
            <person name="Abd El-Rahim W.M."/>
            <person name="Sadowsky M.J."/>
        </authorList>
    </citation>
    <scope>NUCLEOTIDE SEQUENCE [LARGE SCALE GENOMIC DNA]</scope>
    <source>
        <strain evidence="3 4">JC234</strain>
    </source>
</reference>
<dbReference type="InterPro" id="IPR007159">
    <property type="entry name" value="SpoVT-AbrB_dom"/>
</dbReference>
<keyword evidence="1" id="KW-0238">DNA-binding</keyword>
<dbReference type="STRING" id="1480615.AWJ14_09680"/>
<organism evidence="3 4">
    <name type="scientific">Hoeflea olei</name>
    <dbReference type="NCBI Taxonomy" id="1480615"/>
    <lineage>
        <taxon>Bacteria</taxon>
        <taxon>Pseudomonadati</taxon>
        <taxon>Pseudomonadota</taxon>
        <taxon>Alphaproteobacteria</taxon>
        <taxon>Hyphomicrobiales</taxon>
        <taxon>Rhizobiaceae</taxon>
        <taxon>Hoeflea</taxon>
    </lineage>
</organism>
<dbReference type="EMBL" id="LQZT01000001">
    <property type="protein sequence ID" value="OCW59308.1"/>
    <property type="molecule type" value="Genomic_DNA"/>
</dbReference>
<feature type="domain" description="SpoVT-AbrB" evidence="2">
    <location>
        <begin position="2"/>
        <end position="47"/>
    </location>
</feature>
<dbReference type="AlphaFoldDB" id="A0A1C1Z0L4"/>
<evidence type="ECO:0000259" key="2">
    <source>
        <dbReference type="PROSITE" id="PS51740"/>
    </source>
</evidence>
<dbReference type="InterPro" id="IPR037914">
    <property type="entry name" value="SpoVT-AbrB_sf"/>
</dbReference>
<dbReference type="NCBIfam" id="TIGR01439">
    <property type="entry name" value="lp_hng_hel_AbrB"/>
    <property type="match status" value="1"/>
</dbReference>
<dbReference type="InterPro" id="IPR031848">
    <property type="entry name" value="PrlF_antitoxin"/>
</dbReference>
<accession>A0A1C1Z0L4</accession>
<proteinExistence type="predicted"/>
<dbReference type="PROSITE" id="PS51740">
    <property type="entry name" value="SPOVT_ABRB"/>
    <property type="match status" value="1"/>
</dbReference>
<keyword evidence="4" id="KW-1185">Reference proteome</keyword>
<gene>
    <name evidence="3" type="ORF">AWJ14_09680</name>
</gene>
<name>A0A1C1Z0L4_9HYPH</name>
<dbReference type="Pfam" id="PF15937">
    <property type="entry name" value="PrlF_antitoxin"/>
    <property type="match status" value="1"/>
</dbReference>
<dbReference type="SMART" id="SM00966">
    <property type="entry name" value="SpoVT_AbrB"/>
    <property type="match status" value="1"/>
</dbReference>